<evidence type="ECO:0000256" key="1">
    <source>
        <dbReference type="SAM" id="Phobius"/>
    </source>
</evidence>
<dbReference type="AlphaFoldDB" id="A0AAV9IJT6"/>
<reference evidence="2 3" key="1">
    <citation type="submission" date="2022-07" db="EMBL/GenBank/DDBJ databases">
        <title>Genome-wide signatures of adaptation to extreme environments.</title>
        <authorList>
            <person name="Cho C.H."/>
            <person name="Yoon H.S."/>
        </authorList>
    </citation>
    <scope>NUCLEOTIDE SEQUENCE [LARGE SCALE GENOMIC DNA]</scope>
    <source>
        <strain evidence="2 3">108.79 E11</strain>
    </source>
</reference>
<accession>A0AAV9IJT6</accession>
<evidence type="ECO:0000313" key="3">
    <source>
        <dbReference type="Proteomes" id="UP001300502"/>
    </source>
</evidence>
<dbReference type="Gene3D" id="3.40.50.1820">
    <property type="entry name" value="alpha/beta hydrolase"/>
    <property type="match status" value="1"/>
</dbReference>
<dbReference type="SUPFAM" id="SSF53474">
    <property type="entry name" value="alpha/beta-Hydrolases"/>
    <property type="match status" value="1"/>
</dbReference>
<name>A0AAV9IJT6_9RHOD</name>
<keyword evidence="3" id="KW-1185">Reference proteome</keyword>
<keyword evidence="1" id="KW-0472">Membrane</keyword>
<comment type="caution">
    <text evidence="2">The sequence shown here is derived from an EMBL/GenBank/DDBJ whole genome shotgun (WGS) entry which is preliminary data.</text>
</comment>
<dbReference type="EMBL" id="JANCYU010000052">
    <property type="protein sequence ID" value="KAK4527488.1"/>
    <property type="molecule type" value="Genomic_DNA"/>
</dbReference>
<protein>
    <submittedName>
        <fullName evidence="2">Uncharacterized protein</fullName>
    </submittedName>
</protein>
<sequence>MWTTSYDQGSSVEENGMLTSSSELWLWEMSRDIRLYRLVVVVFVLLTVLCTLCTLYIPLKNALQPNPSSSTISKDCHFILTPGNCMLPFPCDNLFSQNNSSTCSIVAGANKGNGPKLPRFRFRQGWDADWLTQLDFGEGFSRLSPIVFSLENLNPADLVDYDHVHLSLEDNSTTILIDATTGERAAHFYSSSHFFDALDPFAAVAMHPAQPLIEGHRYIFGVRNVRNRKNPSMLAPIPKGFQIIRDNQTADNSGLGSLFHHFGYAQWQEIYHRDIFPVLNRHGFAPLQLLLAWQFTVKSKNATLHSANIIRSTLHSLFSSTNNESVQVELDDVREFKCKPISKNRGWFRKIHGQVSNVPLFLEQDRPGTKLSHPLRQTGTTVVPFTVLLPCSLSQTAGTQATMLLQYGHGLMGSQGEAQSDYLERMANEYNLVVWAVDWRGMSQYDIPCVFKMLLMEPDHFAMIPHNVLQGFVDATVVLWKVFLSNAFREWDAMHIDDTPVLPSFASIDGNSFSIGYYGNSQGGILGAALIAFSPFYVSGVLGVGGAPYSLLISQSIDAIPYIRALQVELSSRDLPLYASWIQQWWDIGEPTGWLSTLIDEEKYVLLHVAIQDRQVPIAGGEVLGRGLNATLMGPKGRVVFGLPKEKTTWLSPHSQMVEWSVATEADFAPHECVRRARKQIIQSMEFLFSRGYVFQICPSDCRLSQCT</sequence>
<proteinExistence type="predicted"/>
<evidence type="ECO:0000313" key="2">
    <source>
        <dbReference type="EMBL" id="KAK4527488.1"/>
    </source>
</evidence>
<feature type="transmembrane region" description="Helical" evidence="1">
    <location>
        <begin position="35"/>
        <end position="59"/>
    </location>
</feature>
<gene>
    <name evidence="2" type="ORF">GAYE_SCF40G5410</name>
</gene>
<dbReference type="Proteomes" id="UP001300502">
    <property type="component" value="Unassembled WGS sequence"/>
</dbReference>
<organism evidence="2 3">
    <name type="scientific">Galdieria yellowstonensis</name>
    <dbReference type="NCBI Taxonomy" id="3028027"/>
    <lineage>
        <taxon>Eukaryota</taxon>
        <taxon>Rhodophyta</taxon>
        <taxon>Bangiophyceae</taxon>
        <taxon>Galdieriales</taxon>
        <taxon>Galdieriaceae</taxon>
        <taxon>Galdieria</taxon>
    </lineage>
</organism>
<keyword evidence="1" id="KW-0812">Transmembrane</keyword>
<dbReference type="InterPro" id="IPR029058">
    <property type="entry name" value="AB_hydrolase_fold"/>
</dbReference>
<keyword evidence="1" id="KW-1133">Transmembrane helix</keyword>